<dbReference type="EMBL" id="BNCK01000003">
    <property type="protein sequence ID" value="GHF90003.1"/>
    <property type="molecule type" value="Genomic_DNA"/>
</dbReference>
<keyword evidence="3" id="KW-1185">Reference proteome</keyword>
<feature type="region of interest" description="Disordered" evidence="1">
    <location>
        <begin position="39"/>
        <end position="65"/>
    </location>
</feature>
<name>A0A919EKM3_9GAMM</name>
<evidence type="ECO:0000313" key="2">
    <source>
        <dbReference type="EMBL" id="GHF90003.1"/>
    </source>
</evidence>
<proteinExistence type="predicted"/>
<dbReference type="AlphaFoldDB" id="A0A919EKM3"/>
<gene>
    <name evidence="2" type="ORF">GCM10017161_17480</name>
</gene>
<dbReference type="Proteomes" id="UP000623842">
    <property type="component" value="Unassembled WGS sequence"/>
</dbReference>
<sequence length="103" mass="11552">MFTAHIPLLRFFALLLVLMPIVGHQLTVHAFSESPEVKSKQFADHGLQFENSSSDPQDTDELPPTPATSIAIIFVEKVFSNSHFNSKPTFKLHAIRAPPNFKH</sequence>
<accession>A0A919EKM3</accession>
<evidence type="ECO:0000313" key="3">
    <source>
        <dbReference type="Proteomes" id="UP000623842"/>
    </source>
</evidence>
<reference evidence="2" key="1">
    <citation type="journal article" date="2014" name="Int. J. Syst. Evol. Microbiol.">
        <title>Complete genome sequence of Corynebacterium casei LMG S-19264T (=DSM 44701T), isolated from a smear-ripened cheese.</title>
        <authorList>
            <consortium name="US DOE Joint Genome Institute (JGI-PGF)"/>
            <person name="Walter F."/>
            <person name="Albersmeier A."/>
            <person name="Kalinowski J."/>
            <person name="Ruckert C."/>
        </authorList>
    </citation>
    <scope>NUCLEOTIDE SEQUENCE</scope>
    <source>
        <strain evidence="2">KCTC 42731</strain>
    </source>
</reference>
<organism evidence="2 3">
    <name type="scientific">Thalassotalea marina</name>
    <dbReference type="NCBI Taxonomy" id="1673741"/>
    <lineage>
        <taxon>Bacteria</taxon>
        <taxon>Pseudomonadati</taxon>
        <taxon>Pseudomonadota</taxon>
        <taxon>Gammaproteobacteria</taxon>
        <taxon>Alteromonadales</taxon>
        <taxon>Colwelliaceae</taxon>
        <taxon>Thalassotalea</taxon>
    </lineage>
</organism>
<comment type="caution">
    <text evidence="2">The sequence shown here is derived from an EMBL/GenBank/DDBJ whole genome shotgun (WGS) entry which is preliminary data.</text>
</comment>
<protein>
    <submittedName>
        <fullName evidence="2">Uncharacterized protein</fullName>
    </submittedName>
</protein>
<evidence type="ECO:0000256" key="1">
    <source>
        <dbReference type="SAM" id="MobiDB-lite"/>
    </source>
</evidence>
<reference evidence="2" key="2">
    <citation type="submission" date="2020-09" db="EMBL/GenBank/DDBJ databases">
        <authorList>
            <person name="Sun Q."/>
            <person name="Kim S."/>
        </authorList>
    </citation>
    <scope>NUCLEOTIDE SEQUENCE</scope>
    <source>
        <strain evidence="2">KCTC 42731</strain>
    </source>
</reference>